<gene>
    <name evidence="3" type="ORF">GCM10007877_24490</name>
</gene>
<evidence type="ECO:0000256" key="2">
    <source>
        <dbReference type="SAM" id="Phobius"/>
    </source>
</evidence>
<dbReference type="Proteomes" id="UP001156870">
    <property type="component" value="Unassembled WGS sequence"/>
</dbReference>
<feature type="compositionally biased region" description="Pro residues" evidence="1">
    <location>
        <begin position="80"/>
        <end position="90"/>
    </location>
</feature>
<evidence type="ECO:0008006" key="5">
    <source>
        <dbReference type="Google" id="ProtNLM"/>
    </source>
</evidence>
<feature type="compositionally biased region" description="Pro residues" evidence="1">
    <location>
        <begin position="49"/>
        <end position="68"/>
    </location>
</feature>
<organism evidence="3 4">
    <name type="scientific">Marinibactrum halimedae</name>
    <dbReference type="NCBI Taxonomy" id="1444977"/>
    <lineage>
        <taxon>Bacteria</taxon>
        <taxon>Pseudomonadati</taxon>
        <taxon>Pseudomonadota</taxon>
        <taxon>Gammaproteobacteria</taxon>
        <taxon>Cellvibrionales</taxon>
        <taxon>Cellvibrionaceae</taxon>
        <taxon>Marinibactrum</taxon>
    </lineage>
</organism>
<feature type="compositionally biased region" description="Low complexity" evidence="1">
    <location>
        <begin position="39"/>
        <end position="48"/>
    </location>
</feature>
<evidence type="ECO:0000256" key="1">
    <source>
        <dbReference type="SAM" id="MobiDB-lite"/>
    </source>
</evidence>
<evidence type="ECO:0000313" key="3">
    <source>
        <dbReference type="EMBL" id="GLS26731.1"/>
    </source>
</evidence>
<evidence type="ECO:0000313" key="4">
    <source>
        <dbReference type="Proteomes" id="UP001156870"/>
    </source>
</evidence>
<reference evidence="3 4" key="1">
    <citation type="journal article" date="2014" name="Int. J. Syst. Evol. Microbiol.">
        <title>Complete genome sequence of Corynebacterium casei LMG S-19264T (=DSM 44701T), isolated from a smear-ripened cheese.</title>
        <authorList>
            <consortium name="US DOE Joint Genome Institute (JGI-PGF)"/>
            <person name="Walter F."/>
            <person name="Albersmeier A."/>
            <person name="Kalinowski J."/>
            <person name="Ruckert C."/>
        </authorList>
    </citation>
    <scope>NUCLEOTIDE SEQUENCE [LARGE SCALE GENOMIC DNA]</scope>
    <source>
        <strain evidence="3 4">NBRC 110095</strain>
    </source>
</reference>
<accession>A0AA37T6I7</accession>
<feature type="transmembrane region" description="Helical" evidence="2">
    <location>
        <begin position="12"/>
        <end position="29"/>
    </location>
</feature>
<keyword evidence="4" id="KW-1185">Reference proteome</keyword>
<dbReference type="InterPro" id="IPR021382">
    <property type="entry name" value="DUF3014"/>
</dbReference>
<keyword evidence="2" id="KW-1133">Transmembrane helix</keyword>
<feature type="region of interest" description="Disordered" evidence="1">
    <location>
        <begin position="39"/>
        <end position="93"/>
    </location>
</feature>
<name>A0AA37T6I7_9GAMM</name>
<keyword evidence="2" id="KW-0812">Transmembrane</keyword>
<dbReference type="AlphaFoldDB" id="A0AA37T6I7"/>
<dbReference type="Pfam" id="PF11219">
    <property type="entry name" value="DUF3014"/>
    <property type="match status" value="1"/>
</dbReference>
<dbReference type="EMBL" id="BSPD01000059">
    <property type="protein sequence ID" value="GLS26731.1"/>
    <property type="molecule type" value="Genomic_DNA"/>
</dbReference>
<keyword evidence="2" id="KW-0472">Membrane</keyword>
<comment type="caution">
    <text evidence="3">The sequence shown here is derived from an EMBL/GenBank/DDBJ whole genome shotgun (WGS) entry which is preliminary data.</text>
</comment>
<protein>
    <recommendedName>
        <fullName evidence="5">DUF3014 domain-containing protein</fullName>
    </recommendedName>
</protein>
<dbReference type="RefSeq" id="WP_232595646.1">
    <property type="nucleotide sequence ID" value="NZ_BSPD01000059.1"/>
</dbReference>
<sequence>MDQSESRTMGIIALVVGLGVMGGVMWWVFQGTQAPAEPEPITEIIDPPASDPEPIPSAPDIPEPPAPEEAPAEPTQASEPPSPPEPPKPSLPALNQSDALVREMFQQQVAETDYQLWWQPSNLLQRWITVIDGVSKGELVKGILPIQPPKQKFPVRKVSEGVYELDEAGFTRFDAYVDMVTSIDPSYIAKSFHTLRPLLEEAYGQLGKKPETVDNAIIQAIDTVLNAPISNEPLKLLAPSVSYVFADEAIEKRSPIEKQLLRMGPENTEKLQHYLRTLRSELMGENAS</sequence>
<proteinExistence type="predicted"/>